<dbReference type="EMBL" id="CP036262">
    <property type="protein sequence ID" value="QDS91432.1"/>
    <property type="molecule type" value="Genomic_DNA"/>
</dbReference>
<feature type="region of interest" description="Disordered" evidence="1">
    <location>
        <begin position="1"/>
        <end position="28"/>
    </location>
</feature>
<reference evidence="2 3" key="1">
    <citation type="submission" date="2019-02" db="EMBL/GenBank/DDBJ databases">
        <title>Deep-cultivation of Planctomycetes and their phenomic and genomic characterization uncovers novel biology.</title>
        <authorList>
            <person name="Wiegand S."/>
            <person name="Jogler M."/>
            <person name="Boedeker C."/>
            <person name="Pinto D."/>
            <person name="Vollmers J."/>
            <person name="Rivas-Marin E."/>
            <person name="Kohn T."/>
            <person name="Peeters S.H."/>
            <person name="Heuer A."/>
            <person name="Rast P."/>
            <person name="Oberbeckmann S."/>
            <person name="Bunk B."/>
            <person name="Jeske O."/>
            <person name="Meyerdierks A."/>
            <person name="Storesund J.E."/>
            <person name="Kallscheuer N."/>
            <person name="Luecker S."/>
            <person name="Lage O.M."/>
            <person name="Pohl T."/>
            <person name="Merkel B.J."/>
            <person name="Hornburger P."/>
            <person name="Mueller R.-W."/>
            <person name="Bruemmer F."/>
            <person name="Labrenz M."/>
            <person name="Spormann A.M."/>
            <person name="Op den Camp H."/>
            <person name="Overmann J."/>
            <person name="Amann R."/>
            <person name="Jetten M.S.M."/>
            <person name="Mascher T."/>
            <person name="Medema M.H."/>
            <person name="Devos D.P."/>
            <person name="Kaster A.-K."/>
            <person name="Ovreas L."/>
            <person name="Rohde M."/>
            <person name="Galperin M.Y."/>
            <person name="Jogler C."/>
        </authorList>
    </citation>
    <scope>NUCLEOTIDE SEQUENCE [LARGE SCALE GENOMIC DNA]</scope>
    <source>
        <strain evidence="2 3">FF011L</strain>
    </source>
</reference>
<evidence type="ECO:0000256" key="1">
    <source>
        <dbReference type="SAM" id="MobiDB-lite"/>
    </source>
</evidence>
<name>A0A517M975_9BACT</name>
<feature type="compositionally biased region" description="Basic residues" evidence="1">
    <location>
        <begin position="1"/>
        <end position="10"/>
    </location>
</feature>
<protein>
    <submittedName>
        <fullName evidence="2">Uncharacterized protein</fullName>
    </submittedName>
</protein>
<keyword evidence="3" id="KW-1185">Reference proteome</keyword>
<accession>A0A517M975</accession>
<sequence>MSKQTRKRRQIPSVKRTNQADTEGAWEGDDWSTSEVASLANMNYELKLVIEGIRTTILNLKNQNDPAVRDLTQLAEAATDFADDHRMTFGRLMEGFGVANASVAPLEQIDRANQETSILANLTERATSTTAINEPDREPG</sequence>
<evidence type="ECO:0000313" key="3">
    <source>
        <dbReference type="Proteomes" id="UP000320672"/>
    </source>
</evidence>
<dbReference type="KEGG" id="rml:FF011L_01620"/>
<evidence type="ECO:0000313" key="2">
    <source>
        <dbReference type="EMBL" id="QDS91432.1"/>
    </source>
</evidence>
<dbReference type="AlphaFoldDB" id="A0A517M975"/>
<dbReference type="Proteomes" id="UP000320672">
    <property type="component" value="Chromosome"/>
</dbReference>
<organism evidence="2 3">
    <name type="scientific">Roseimaritima multifibrata</name>
    <dbReference type="NCBI Taxonomy" id="1930274"/>
    <lineage>
        <taxon>Bacteria</taxon>
        <taxon>Pseudomonadati</taxon>
        <taxon>Planctomycetota</taxon>
        <taxon>Planctomycetia</taxon>
        <taxon>Pirellulales</taxon>
        <taxon>Pirellulaceae</taxon>
        <taxon>Roseimaritima</taxon>
    </lineage>
</organism>
<dbReference type="RefSeq" id="WP_145349500.1">
    <property type="nucleotide sequence ID" value="NZ_CP036262.1"/>
</dbReference>
<proteinExistence type="predicted"/>
<gene>
    <name evidence="2" type="ORF">FF011L_01620</name>
</gene>